<evidence type="ECO:0000313" key="2">
    <source>
        <dbReference type="Proteomes" id="UP000052245"/>
    </source>
</evidence>
<evidence type="ECO:0000313" key="1">
    <source>
        <dbReference type="EMBL" id="CUU75297.1"/>
    </source>
</evidence>
<sequence>MMILEVQDKDWNEIKSRVEQLDLLCDDIEEAMEAQDFETLADITSEMIHLIRD</sequence>
<gene>
    <name evidence="1" type="ORF">ERS739223_00531</name>
</gene>
<dbReference type="AlphaFoldDB" id="A0A9W5EQT9"/>
<dbReference type="Proteomes" id="UP000052245">
    <property type="component" value="Unassembled WGS sequence"/>
</dbReference>
<proteinExistence type="predicted"/>
<dbReference type="RefSeq" id="WP_277934177.1">
    <property type="nucleotide sequence ID" value="NZ_FAUY01000002.1"/>
</dbReference>
<reference evidence="1 2" key="1">
    <citation type="submission" date="2015-11" db="EMBL/GenBank/DDBJ databases">
        <authorList>
            <consortium name="Pathogen Informatics"/>
        </authorList>
    </citation>
    <scope>NUCLEOTIDE SEQUENCE [LARGE SCALE GENOMIC DNA]</scope>
    <source>
        <strain evidence="1 2">007A-0283</strain>
    </source>
</reference>
<organism evidence="1 2">
    <name type="scientific">Campylobacter hyointestinalis subsp. hyointestinalis</name>
    <dbReference type="NCBI Taxonomy" id="91352"/>
    <lineage>
        <taxon>Bacteria</taxon>
        <taxon>Pseudomonadati</taxon>
        <taxon>Campylobacterota</taxon>
        <taxon>Epsilonproteobacteria</taxon>
        <taxon>Campylobacterales</taxon>
        <taxon>Campylobacteraceae</taxon>
        <taxon>Campylobacter</taxon>
    </lineage>
</organism>
<dbReference type="EMBL" id="FAVC01000001">
    <property type="protein sequence ID" value="CUU75297.1"/>
    <property type="molecule type" value="Genomic_DNA"/>
</dbReference>
<comment type="caution">
    <text evidence="1">The sequence shown here is derived from an EMBL/GenBank/DDBJ whole genome shotgun (WGS) entry which is preliminary data.</text>
</comment>
<name>A0A9W5EQT9_CAMHY</name>
<protein>
    <submittedName>
        <fullName evidence="1">Uncharacterized protein</fullName>
    </submittedName>
</protein>
<accession>A0A9W5EQT9</accession>